<dbReference type="EMBL" id="MFLK01000040">
    <property type="protein sequence ID" value="OGG65641.1"/>
    <property type="molecule type" value="Genomic_DNA"/>
</dbReference>
<evidence type="ECO:0000256" key="1">
    <source>
        <dbReference type="SAM" id="MobiDB-lite"/>
    </source>
</evidence>
<accession>A0A1F6DW45</accession>
<dbReference type="Proteomes" id="UP000177652">
    <property type="component" value="Unassembled WGS sequence"/>
</dbReference>
<sequence length="138" mass="15561">MTISIGIFLLSLFCIVALFAGKYWELRSERVLLPVWREKLDMRAQQLKELMDAARVDVAKLPPEALRVSRIAVHQLALGFAAFARTAEGYAHRLADVVSYKHRFEKRDTRSEFLKKVAEHKSGNGSNESGGNNTTSQL</sequence>
<dbReference type="STRING" id="1798497.A3D71_02925"/>
<feature type="compositionally biased region" description="Low complexity" evidence="1">
    <location>
        <begin position="123"/>
        <end position="138"/>
    </location>
</feature>
<dbReference type="AlphaFoldDB" id="A0A1F6DW45"/>
<evidence type="ECO:0000313" key="3">
    <source>
        <dbReference type="Proteomes" id="UP000177652"/>
    </source>
</evidence>
<reference evidence="2 3" key="1">
    <citation type="journal article" date="2016" name="Nat. Commun.">
        <title>Thousands of microbial genomes shed light on interconnected biogeochemical processes in an aquifer system.</title>
        <authorList>
            <person name="Anantharaman K."/>
            <person name="Brown C.T."/>
            <person name="Hug L.A."/>
            <person name="Sharon I."/>
            <person name="Castelle C.J."/>
            <person name="Probst A.J."/>
            <person name="Thomas B.C."/>
            <person name="Singh A."/>
            <person name="Wilkins M.J."/>
            <person name="Karaoz U."/>
            <person name="Brodie E.L."/>
            <person name="Williams K.H."/>
            <person name="Hubbard S.S."/>
            <person name="Banfield J.F."/>
        </authorList>
    </citation>
    <scope>NUCLEOTIDE SEQUENCE [LARGE SCALE GENOMIC DNA]</scope>
</reference>
<gene>
    <name evidence="2" type="ORF">A3D71_02925</name>
</gene>
<organism evidence="2 3">
    <name type="scientific">Candidatus Kaiserbacteria bacterium RIFCSPHIGHO2_02_FULL_55_20</name>
    <dbReference type="NCBI Taxonomy" id="1798497"/>
    <lineage>
        <taxon>Bacteria</taxon>
        <taxon>Candidatus Kaiseribacteriota</taxon>
    </lineage>
</organism>
<protein>
    <submittedName>
        <fullName evidence="2">Uncharacterized protein</fullName>
    </submittedName>
</protein>
<feature type="region of interest" description="Disordered" evidence="1">
    <location>
        <begin position="118"/>
        <end position="138"/>
    </location>
</feature>
<name>A0A1F6DW45_9BACT</name>
<evidence type="ECO:0000313" key="2">
    <source>
        <dbReference type="EMBL" id="OGG65641.1"/>
    </source>
</evidence>
<proteinExistence type="predicted"/>
<comment type="caution">
    <text evidence="2">The sequence shown here is derived from an EMBL/GenBank/DDBJ whole genome shotgun (WGS) entry which is preliminary data.</text>
</comment>